<keyword evidence="2" id="KW-1185">Reference proteome</keyword>
<dbReference type="InterPro" id="IPR055540">
    <property type="entry name" value="DUF7116"/>
</dbReference>
<protein>
    <submittedName>
        <fullName evidence="1">Uncharacterized protein</fullName>
    </submittedName>
</protein>
<evidence type="ECO:0000313" key="1">
    <source>
        <dbReference type="EMBL" id="AUV83969.1"/>
    </source>
</evidence>
<accession>A0A2I8VRY1</accession>
<evidence type="ECO:0000313" key="2">
    <source>
        <dbReference type="Proteomes" id="UP000236584"/>
    </source>
</evidence>
<name>A0A2I8VRY1_9EURY</name>
<dbReference type="KEGG" id="srub:C2R22_11945"/>
<reference evidence="1 2" key="1">
    <citation type="submission" date="2018-01" db="EMBL/GenBank/DDBJ databases">
        <title>Complete genome sequence of Salinigranum rubrum GX10T, an extremely halophilic archaeon isolated from a marine solar saltern.</title>
        <authorList>
            <person name="Han S."/>
        </authorList>
    </citation>
    <scope>NUCLEOTIDE SEQUENCE [LARGE SCALE GENOMIC DNA]</scope>
    <source>
        <strain evidence="1 2">GX10</strain>
    </source>
</reference>
<organism evidence="1 2">
    <name type="scientific">Salinigranum rubrum</name>
    <dbReference type="NCBI Taxonomy" id="755307"/>
    <lineage>
        <taxon>Archaea</taxon>
        <taxon>Methanobacteriati</taxon>
        <taxon>Methanobacteriota</taxon>
        <taxon>Stenosarchaea group</taxon>
        <taxon>Halobacteria</taxon>
        <taxon>Halobacteriales</taxon>
        <taxon>Haloferacaceae</taxon>
        <taxon>Salinigranum</taxon>
    </lineage>
</organism>
<dbReference type="EMBL" id="CP026309">
    <property type="protein sequence ID" value="AUV83969.1"/>
    <property type="molecule type" value="Genomic_DNA"/>
</dbReference>
<sequence>MPPVEEARAIFRRLGYEVSGNGPELLAERKWRTVRVTALGGDAEHAVADGGSVREADYRFQCFVTWTDRTGELVDCLRRAAPECEWAVIGVDHDSEEYDVVHGTEAAPASA</sequence>
<dbReference type="AlphaFoldDB" id="A0A2I8VRY1"/>
<dbReference type="Pfam" id="PF23429">
    <property type="entry name" value="DUF7116"/>
    <property type="match status" value="1"/>
</dbReference>
<gene>
    <name evidence="1" type="ORF">C2R22_11945</name>
</gene>
<proteinExistence type="predicted"/>
<dbReference type="Proteomes" id="UP000236584">
    <property type="component" value="Chromosome"/>
</dbReference>